<organism evidence="1 2">
    <name type="scientific">Olleya phage Harreka_1</name>
    <dbReference type="NCBI Taxonomy" id="2745673"/>
    <lineage>
        <taxon>Viruses</taxon>
        <taxon>Duplodnaviria</taxon>
        <taxon>Heunggongvirae</taxon>
        <taxon>Uroviricota</taxon>
        <taxon>Caudoviricetes</taxon>
        <taxon>Aggregaviridae</taxon>
        <taxon>Harrekavirus</taxon>
        <taxon>Harrekavirus harreka</taxon>
    </lineage>
</organism>
<evidence type="ECO:0000313" key="2">
    <source>
        <dbReference type="Proteomes" id="UP000693706"/>
    </source>
</evidence>
<reference evidence="1" key="1">
    <citation type="submission" date="2020-07" db="EMBL/GenBank/DDBJ databases">
        <title>Highly diverse flavobacterial phages as mortality factor during North Sea spring blooms.</title>
        <authorList>
            <person name="Bartlau N."/>
            <person name="Wichels A."/>
            <person name="Krohne G."/>
            <person name="Adriaenssens E.M."/>
            <person name="Heins A."/>
            <person name="Fuchs B.M."/>
            <person name="Amann R."/>
            <person name="Moraru C."/>
        </authorList>
    </citation>
    <scope>NUCLEOTIDE SEQUENCE</scope>
</reference>
<keyword evidence="2" id="KW-1185">Reference proteome</keyword>
<dbReference type="EMBL" id="MT732457">
    <property type="protein sequence ID" value="QQV90411.1"/>
    <property type="molecule type" value="Genomic_DNA"/>
</dbReference>
<protein>
    <submittedName>
        <fullName evidence="1">Structural protein</fullName>
    </submittedName>
</protein>
<name>A0A8E4ZC98_9CAUD</name>
<proteinExistence type="predicted"/>
<accession>A0A8E4ZC98</accession>
<evidence type="ECO:0000313" key="1">
    <source>
        <dbReference type="EMBL" id="QQV90411.1"/>
    </source>
</evidence>
<sequence length="150" mass="16895">MDYIEAINLKAKSQQKRAEILIGELIIINSPNLLSLVRKRWLLGESVLGGFIGEYSNSQIGQDYKAYKMSLNPSAGGHVDLTLTGSLGDGLTVKKITNIDFQILSTDSKYDKIGNKYGFEEFGITDLEWHDLEQEILNFAIETMINRTYE</sequence>
<gene>
    <name evidence="1" type="ORF">Harreka1_4</name>
</gene>
<dbReference type="Proteomes" id="UP000693706">
    <property type="component" value="Segment"/>
</dbReference>